<keyword evidence="3" id="KW-0482">Metalloprotease</keyword>
<reference evidence="4" key="1">
    <citation type="journal article" date="2019" name="Int. J. Syst. Evol. Microbiol.">
        <title>The Global Catalogue of Microorganisms (GCM) 10K type strain sequencing project: providing services to taxonomists for standard genome sequencing and annotation.</title>
        <authorList>
            <consortium name="The Broad Institute Genomics Platform"/>
            <consortium name="The Broad Institute Genome Sequencing Center for Infectious Disease"/>
            <person name="Wu L."/>
            <person name="Ma J."/>
        </authorList>
    </citation>
    <scope>NUCLEOTIDE SEQUENCE [LARGE SCALE GENOMIC DNA]</scope>
    <source>
        <strain evidence="4">JCM 17064</strain>
    </source>
</reference>
<keyword evidence="4" id="KW-1185">Reference proteome</keyword>
<protein>
    <submittedName>
        <fullName evidence="3">CPBP family intramembrane metalloprotease</fullName>
    </submittedName>
</protein>
<dbReference type="GO" id="GO:0008237">
    <property type="term" value="F:metallopeptidase activity"/>
    <property type="evidence" value="ECO:0007669"/>
    <property type="project" value="UniProtKB-KW"/>
</dbReference>
<dbReference type="Pfam" id="PF02517">
    <property type="entry name" value="Rce1-like"/>
    <property type="match status" value="1"/>
</dbReference>
<feature type="transmembrane region" description="Helical" evidence="1">
    <location>
        <begin position="107"/>
        <end position="128"/>
    </location>
</feature>
<name>A0ABP7TMA1_9FLAO</name>
<dbReference type="PANTHER" id="PTHR39430:SF1">
    <property type="entry name" value="PROTEASE"/>
    <property type="match status" value="1"/>
</dbReference>
<sequence length="318" mass="35697">MFLENKDNVSKSALKYLLGFVVISLFYILGQIPFGVAVVTKAMSSGKGMPTTEADMMNVFSPNVTLALMLLIFVSTMIGIILVVKYIHKLRMIDITTTRAKVDWKRIFFSFALWSVMSAVLTIASYFGSPEDFVVNFKPIPFLILVFISFTLLPIQTSAEEYIFRGYLMQGLGLLAGNRWFPLVITSVMFGLMHIMNPEVEKMGYIIMIYYIGTGFFLGIVTLMDEGMELALGFHAANNIVTALLVTSEWSALKTESVFKDISTPSVGFEVLVPVLIIFPLVLFVFSKKYNWTDWKGKLTGDIQTRIVPSSINFDDHV</sequence>
<dbReference type="RefSeq" id="WP_324690600.1">
    <property type="nucleotide sequence ID" value="NZ_BAABCR010000013.1"/>
</dbReference>
<keyword evidence="3" id="KW-0645">Protease</keyword>
<feature type="transmembrane region" description="Helical" evidence="1">
    <location>
        <begin position="230"/>
        <end position="247"/>
    </location>
</feature>
<organism evidence="3 4">
    <name type="scientific">Flavobacterium cheonhonense</name>
    <dbReference type="NCBI Taxonomy" id="706185"/>
    <lineage>
        <taxon>Bacteria</taxon>
        <taxon>Pseudomonadati</taxon>
        <taxon>Bacteroidota</taxon>
        <taxon>Flavobacteriia</taxon>
        <taxon>Flavobacteriales</taxon>
        <taxon>Flavobacteriaceae</taxon>
        <taxon>Flavobacterium</taxon>
    </lineage>
</organism>
<feature type="transmembrane region" description="Helical" evidence="1">
    <location>
        <begin position="180"/>
        <end position="197"/>
    </location>
</feature>
<keyword evidence="3" id="KW-0378">Hydrolase</keyword>
<proteinExistence type="predicted"/>
<dbReference type="EMBL" id="BAABCR010000013">
    <property type="protein sequence ID" value="GAA4028334.1"/>
    <property type="molecule type" value="Genomic_DNA"/>
</dbReference>
<evidence type="ECO:0000313" key="3">
    <source>
        <dbReference type="EMBL" id="GAA4028334.1"/>
    </source>
</evidence>
<evidence type="ECO:0000313" key="4">
    <source>
        <dbReference type="Proteomes" id="UP001500968"/>
    </source>
</evidence>
<feature type="transmembrane region" description="Helical" evidence="1">
    <location>
        <begin position="16"/>
        <end position="39"/>
    </location>
</feature>
<comment type="caution">
    <text evidence="3">The sequence shown here is derived from an EMBL/GenBank/DDBJ whole genome shotgun (WGS) entry which is preliminary data.</text>
</comment>
<feature type="transmembrane region" description="Helical" evidence="1">
    <location>
        <begin position="267"/>
        <end position="286"/>
    </location>
</feature>
<keyword evidence="1" id="KW-0472">Membrane</keyword>
<feature type="domain" description="CAAX prenyl protease 2/Lysostaphin resistance protein A-like" evidence="2">
    <location>
        <begin position="144"/>
        <end position="241"/>
    </location>
</feature>
<gene>
    <name evidence="3" type="ORF">GCM10022386_09970</name>
</gene>
<dbReference type="Proteomes" id="UP001500968">
    <property type="component" value="Unassembled WGS sequence"/>
</dbReference>
<feature type="transmembrane region" description="Helical" evidence="1">
    <location>
        <begin position="140"/>
        <end position="159"/>
    </location>
</feature>
<evidence type="ECO:0000256" key="1">
    <source>
        <dbReference type="SAM" id="Phobius"/>
    </source>
</evidence>
<feature type="transmembrane region" description="Helical" evidence="1">
    <location>
        <begin position="203"/>
        <end position="223"/>
    </location>
</feature>
<dbReference type="InterPro" id="IPR003675">
    <property type="entry name" value="Rce1/LyrA-like_dom"/>
</dbReference>
<dbReference type="PANTHER" id="PTHR39430">
    <property type="entry name" value="MEMBRANE-ASSOCIATED PROTEASE-RELATED"/>
    <property type="match status" value="1"/>
</dbReference>
<keyword evidence="1" id="KW-1133">Transmembrane helix</keyword>
<evidence type="ECO:0000259" key="2">
    <source>
        <dbReference type="Pfam" id="PF02517"/>
    </source>
</evidence>
<feature type="transmembrane region" description="Helical" evidence="1">
    <location>
        <begin position="66"/>
        <end position="87"/>
    </location>
</feature>
<keyword evidence="1" id="KW-0812">Transmembrane</keyword>
<accession>A0ABP7TMA1</accession>